<evidence type="ECO:0000313" key="1">
    <source>
        <dbReference type="EMBL" id="KAK8074029.1"/>
    </source>
</evidence>
<dbReference type="RefSeq" id="XP_066718504.1">
    <property type="nucleotide sequence ID" value="XM_066856337.1"/>
</dbReference>
<reference evidence="1 2" key="1">
    <citation type="submission" date="2023-01" db="EMBL/GenBank/DDBJ databases">
        <title>Analysis of 21 Apiospora genomes using comparative genomics revels a genus with tremendous synthesis potential of carbohydrate active enzymes and secondary metabolites.</title>
        <authorList>
            <person name="Sorensen T."/>
        </authorList>
    </citation>
    <scope>NUCLEOTIDE SEQUENCE [LARGE SCALE GENOMIC DNA]</scope>
    <source>
        <strain evidence="1 2">CBS 135458</strain>
    </source>
</reference>
<dbReference type="Proteomes" id="UP001480595">
    <property type="component" value="Unassembled WGS sequence"/>
</dbReference>
<organism evidence="1 2">
    <name type="scientific">Apiospora phragmitis</name>
    <dbReference type="NCBI Taxonomy" id="2905665"/>
    <lineage>
        <taxon>Eukaryota</taxon>
        <taxon>Fungi</taxon>
        <taxon>Dikarya</taxon>
        <taxon>Ascomycota</taxon>
        <taxon>Pezizomycotina</taxon>
        <taxon>Sordariomycetes</taxon>
        <taxon>Xylariomycetidae</taxon>
        <taxon>Amphisphaeriales</taxon>
        <taxon>Apiosporaceae</taxon>
        <taxon>Apiospora</taxon>
    </lineage>
</organism>
<protein>
    <submittedName>
        <fullName evidence="1">Uncharacterized protein</fullName>
    </submittedName>
</protein>
<keyword evidence="2" id="KW-1185">Reference proteome</keyword>
<gene>
    <name evidence="1" type="ORF">PG994_004928</name>
</gene>
<dbReference type="GeneID" id="92089400"/>
<name>A0ABR1VVU5_9PEZI</name>
<dbReference type="EMBL" id="JAQQWL010000005">
    <property type="protein sequence ID" value="KAK8074029.1"/>
    <property type="molecule type" value="Genomic_DNA"/>
</dbReference>
<sequence>MSPSERERLGESLRLEHHFARMILYLGLANANPEFALRCLEALRGVCDTITQLPEDEGGASLSRKDLADLEEMAKVDIESVLRISEPVQKRVMSKLRKQVEVAEERASYGSARSVQEELCRHSHHLYGRDHPATLEAQLKLAVLKQAANSPASKEEAMRILRRLMDNLTEYWDTGFGQRVMNAYEQHVGFHGFCRLRHPDAFERTTY</sequence>
<accession>A0ABR1VVU5</accession>
<evidence type="ECO:0000313" key="2">
    <source>
        <dbReference type="Proteomes" id="UP001480595"/>
    </source>
</evidence>
<proteinExistence type="predicted"/>
<comment type="caution">
    <text evidence="1">The sequence shown here is derived from an EMBL/GenBank/DDBJ whole genome shotgun (WGS) entry which is preliminary data.</text>
</comment>